<feature type="region of interest" description="Disordered" evidence="5">
    <location>
        <begin position="1"/>
        <end position="134"/>
    </location>
</feature>
<keyword evidence="2 4" id="KW-0238">DNA-binding</keyword>
<dbReference type="CDD" id="cd11378">
    <property type="entry name" value="DUF296"/>
    <property type="match status" value="1"/>
</dbReference>
<dbReference type="Gene3D" id="3.30.1330.80">
    <property type="entry name" value="Hypothetical protein, similar to alpha- acetolactate decarboxylase, domain 2"/>
    <property type="match status" value="1"/>
</dbReference>
<keyword evidence="7" id="KW-1185">Reference proteome</keyword>
<proteinExistence type="predicted"/>
<sequence>MEPNEQSGLTSYYHPHQHPHPQQHQHQQQPSSTLSPPHTTSSAATNAGGNSPATNGMSDGTAGALYPQTLAGKAPATSEPQRRKRGRPRKYGTPEAAAAAKRAAVPSIKRKEQPHHFIPGSSSHSSSASSKKSNFVSLGGQGFTPHVINVAAGEDVGQKIMLFMQQTRRELCILSASGSISNASLRQPAISGGSIAYEGRYDIISLTGSFVRSDIGVKAGGLSACLSSTNGQIVGGGVGGPLIAAGPVEVIVATFLMDPKKDSSTVFKGDMSTSTMPSPVSASTAVYRPVVESSGGFTVATDQNMDGSPFMMQNQWRSGISYDLGGNTGHSSHDSPENGDYEQMPD</sequence>
<dbReference type="Pfam" id="PF03479">
    <property type="entry name" value="PCC"/>
    <property type="match status" value="1"/>
</dbReference>
<protein>
    <recommendedName>
        <fullName evidence="4">AT-hook motif nuclear-localized protein</fullName>
    </recommendedName>
</protein>
<comment type="subcellular location">
    <subcellularLocation>
        <location evidence="4">Nucleus</location>
    </subcellularLocation>
</comment>
<dbReference type="Proteomes" id="UP000813463">
    <property type="component" value="Chromosome 4"/>
</dbReference>
<keyword evidence="4" id="KW-0539">Nucleus</keyword>
<feature type="compositionally biased region" description="Low complexity" evidence="5">
    <location>
        <begin position="121"/>
        <end position="133"/>
    </location>
</feature>
<dbReference type="GeneID" id="110799688"/>
<dbReference type="GO" id="GO:0003680">
    <property type="term" value="F:minor groove of adenine-thymine-rich DNA binding"/>
    <property type="evidence" value="ECO:0007669"/>
    <property type="project" value="UniProtKB-UniRule"/>
</dbReference>
<evidence type="ECO:0000256" key="1">
    <source>
        <dbReference type="ARBA" id="ARBA00023015"/>
    </source>
</evidence>
<dbReference type="SUPFAM" id="SSF117856">
    <property type="entry name" value="AF0104/ALDC/Ptd012-like"/>
    <property type="match status" value="1"/>
</dbReference>
<feature type="compositionally biased region" description="Low complexity" evidence="5">
    <location>
        <begin position="24"/>
        <end position="42"/>
    </location>
</feature>
<reference evidence="7" key="1">
    <citation type="journal article" date="2021" name="Nat. Commun.">
        <title>Genomic analyses provide insights into spinach domestication and the genetic basis of agronomic traits.</title>
        <authorList>
            <person name="Cai X."/>
            <person name="Sun X."/>
            <person name="Xu C."/>
            <person name="Sun H."/>
            <person name="Wang X."/>
            <person name="Ge C."/>
            <person name="Zhang Z."/>
            <person name="Wang Q."/>
            <person name="Fei Z."/>
            <person name="Jiao C."/>
            <person name="Wang Q."/>
        </authorList>
    </citation>
    <scope>NUCLEOTIDE SEQUENCE [LARGE SCALE GENOMIC DNA]</scope>
    <source>
        <strain evidence="7">cv. Varoflay</strain>
    </source>
</reference>
<feature type="domain" description="PPC" evidence="6">
    <location>
        <begin position="139"/>
        <end position="276"/>
    </location>
</feature>
<feature type="compositionally biased region" description="Acidic residues" evidence="5">
    <location>
        <begin position="337"/>
        <end position="346"/>
    </location>
</feature>
<dbReference type="PANTHER" id="PTHR31500">
    <property type="entry name" value="AT-HOOK MOTIF NUCLEAR-LOCALIZED PROTEIN 9"/>
    <property type="match status" value="1"/>
</dbReference>
<comment type="domain">
    <text evidence="4">The PPC domain mediates interactions between AHL proteins.</text>
</comment>
<evidence type="ECO:0000259" key="6">
    <source>
        <dbReference type="PROSITE" id="PS51742"/>
    </source>
</evidence>
<dbReference type="OrthoDB" id="2017193at2759"/>
<evidence type="ECO:0000256" key="4">
    <source>
        <dbReference type="RuleBase" id="RU367031"/>
    </source>
</evidence>
<evidence type="ECO:0000313" key="8">
    <source>
        <dbReference type="RefSeq" id="XP_021860657.1"/>
    </source>
</evidence>
<gene>
    <name evidence="8" type="primary">LOC110799688</name>
</gene>
<dbReference type="InterPro" id="IPR039605">
    <property type="entry name" value="AHL"/>
</dbReference>
<evidence type="ECO:0000256" key="5">
    <source>
        <dbReference type="SAM" id="MobiDB-lite"/>
    </source>
</evidence>
<dbReference type="GO" id="GO:0005634">
    <property type="term" value="C:nucleus"/>
    <property type="evidence" value="ECO:0007669"/>
    <property type="project" value="UniProtKB-SubCell"/>
</dbReference>
<dbReference type="AlphaFoldDB" id="A0A9R0J4R7"/>
<dbReference type="PROSITE" id="PS51742">
    <property type="entry name" value="PPC"/>
    <property type="match status" value="1"/>
</dbReference>
<reference evidence="8" key="2">
    <citation type="submission" date="2025-08" db="UniProtKB">
        <authorList>
            <consortium name="RefSeq"/>
        </authorList>
    </citation>
    <scope>IDENTIFICATION</scope>
    <source>
        <tissue evidence="8">Leaf</tissue>
    </source>
</reference>
<comment type="function">
    <text evidence="4">Transcription factor that specifically binds AT-rich DNA sequences related to the nuclear matrix attachment regions (MARs).</text>
</comment>
<evidence type="ECO:0000256" key="2">
    <source>
        <dbReference type="ARBA" id="ARBA00023125"/>
    </source>
</evidence>
<dbReference type="PANTHER" id="PTHR31500:SF68">
    <property type="entry name" value="AT-HOOK MOTIF NUCLEAR-LOCALIZED PROTEIN 14"/>
    <property type="match status" value="1"/>
</dbReference>
<dbReference type="RefSeq" id="XP_021860657.1">
    <property type="nucleotide sequence ID" value="XM_022004965.2"/>
</dbReference>
<feature type="region of interest" description="Disordered" evidence="5">
    <location>
        <begin position="321"/>
        <end position="346"/>
    </location>
</feature>
<evidence type="ECO:0000313" key="7">
    <source>
        <dbReference type="Proteomes" id="UP000813463"/>
    </source>
</evidence>
<dbReference type="InterPro" id="IPR005175">
    <property type="entry name" value="PPC_dom"/>
</dbReference>
<evidence type="ECO:0000256" key="3">
    <source>
        <dbReference type="ARBA" id="ARBA00023163"/>
    </source>
</evidence>
<keyword evidence="3 4" id="KW-0804">Transcription</keyword>
<accession>A0A9R0J4R7</accession>
<dbReference type="SMR" id="A0A9R0J4R7"/>
<name>A0A9R0J4R7_SPIOL</name>
<organism evidence="7 8">
    <name type="scientific">Spinacia oleracea</name>
    <name type="common">Spinach</name>
    <dbReference type="NCBI Taxonomy" id="3562"/>
    <lineage>
        <taxon>Eukaryota</taxon>
        <taxon>Viridiplantae</taxon>
        <taxon>Streptophyta</taxon>
        <taxon>Embryophyta</taxon>
        <taxon>Tracheophyta</taxon>
        <taxon>Spermatophyta</taxon>
        <taxon>Magnoliopsida</taxon>
        <taxon>eudicotyledons</taxon>
        <taxon>Gunneridae</taxon>
        <taxon>Pentapetalae</taxon>
        <taxon>Caryophyllales</taxon>
        <taxon>Chenopodiaceae</taxon>
        <taxon>Chenopodioideae</taxon>
        <taxon>Anserineae</taxon>
        <taxon>Spinacia</taxon>
    </lineage>
</organism>
<feature type="compositionally biased region" description="Polar residues" evidence="5">
    <location>
        <begin position="43"/>
        <end position="58"/>
    </location>
</feature>
<keyword evidence="1 4" id="KW-0805">Transcription regulation</keyword>
<dbReference type="KEGG" id="soe:110799688"/>